<protein>
    <submittedName>
        <fullName evidence="7">Glycosyl hydrolase</fullName>
    </submittedName>
</protein>
<dbReference type="PRINTS" id="PR00739">
    <property type="entry name" value="GLHYDRLASE26"/>
</dbReference>
<dbReference type="Gene3D" id="3.20.20.80">
    <property type="entry name" value="Glycosidases"/>
    <property type="match status" value="1"/>
</dbReference>
<feature type="chain" id="PRO_5045584922" evidence="5">
    <location>
        <begin position="29"/>
        <end position="387"/>
    </location>
</feature>
<dbReference type="PANTHER" id="PTHR40079">
    <property type="entry name" value="MANNAN ENDO-1,4-BETA-MANNOSIDASE E-RELATED"/>
    <property type="match status" value="1"/>
</dbReference>
<evidence type="ECO:0000256" key="2">
    <source>
        <dbReference type="ARBA" id="ARBA00022801"/>
    </source>
</evidence>
<evidence type="ECO:0000256" key="1">
    <source>
        <dbReference type="ARBA" id="ARBA00007754"/>
    </source>
</evidence>
<dbReference type="Pfam" id="PF02156">
    <property type="entry name" value="Glyco_hydro_26"/>
    <property type="match status" value="1"/>
</dbReference>
<dbReference type="PANTHER" id="PTHR40079:SF4">
    <property type="entry name" value="GH26 DOMAIN-CONTAINING PROTEIN-RELATED"/>
    <property type="match status" value="1"/>
</dbReference>
<proteinExistence type="inferred from homology"/>
<dbReference type="SUPFAM" id="SSF51445">
    <property type="entry name" value="(Trans)glycosidases"/>
    <property type="match status" value="1"/>
</dbReference>
<sequence length="387" mass="44010">MVNRLSLRRGLGLLSALWAVGALASAWAAPEPVDRDATPETRALLAKLHWIGWESGQVMFGQEFPLSYDRREVGYLDVEQSDIKDVVGDHPAVHGSDFHFLIDKDRHERFAHLRAARRAYADGAMVTLDYHWLGRYGASHNWDERDAQILHHVVTGDDSTGDVTWFYEQLDEVVRVINEELGFPIVFRPLHEMNGNWFWWGSRLEGGPTTYAQAYRILVDYIRARTDLVLFAWSPDKSLATEYYPGDDYVDVIGIDGYGPGREGNDHFTVEAMVAVLEAATDFAAEHGKVAAFTETGYHTHGEIAYHTEQPDWWTRSVLEPIYASEKARRIAWILTWINAHWSGPYTPHAESPAASQDAFRAFHADPRTLFQRDVAKLKLYEPPAEQ</sequence>
<organism evidence="7 8">
    <name type="scientific">Actomonas aquatica</name>
    <dbReference type="NCBI Taxonomy" id="2866162"/>
    <lineage>
        <taxon>Bacteria</taxon>
        <taxon>Pseudomonadati</taxon>
        <taxon>Verrucomicrobiota</taxon>
        <taxon>Opitutia</taxon>
        <taxon>Opitutales</taxon>
        <taxon>Opitutaceae</taxon>
        <taxon>Actomonas</taxon>
    </lineage>
</organism>
<comment type="similarity">
    <text evidence="1 4">Belongs to the glycosyl hydrolase 26 family.</text>
</comment>
<dbReference type="RefSeq" id="WP_221029357.1">
    <property type="nucleotide sequence ID" value="NZ_CP139781.1"/>
</dbReference>
<name>A0ABZ1C781_9BACT</name>
<dbReference type="InterPro" id="IPR022790">
    <property type="entry name" value="GH26_dom"/>
</dbReference>
<feature type="active site" description="Nucleophile" evidence="4">
    <location>
        <position position="295"/>
    </location>
</feature>
<dbReference type="PROSITE" id="PS51764">
    <property type="entry name" value="GH26"/>
    <property type="match status" value="1"/>
</dbReference>
<evidence type="ECO:0000256" key="4">
    <source>
        <dbReference type="PROSITE-ProRule" id="PRU01100"/>
    </source>
</evidence>
<dbReference type="InterPro" id="IPR017853">
    <property type="entry name" value="GH"/>
</dbReference>
<keyword evidence="8" id="KW-1185">Reference proteome</keyword>
<gene>
    <name evidence="7" type="ORF">K1X11_020650</name>
</gene>
<dbReference type="InterPro" id="IPR000805">
    <property type="entry name" value="Glyco_hydro_26"/>
</dbReference>
<feature type="domain" description="GH26" evidence="6">
    <location>
        <begin position="39"/>
        <end position="373"/>
    </location>
</feature>
<dbReference type="EMBL" id="CP139781">
    <property type="protein sequence ID" value="WRQ87230.1"/>
    <property type="molecule type" value="Genomic_DNA"/>
</dbReference>
<accession>A0ABZ1C781</accession>
<evidence type="ECO:0000259" key="6">
    <source>
        <dbReference type="PROSITE" id="PS51764"/>
    </source>
</evidence>
<feature type="signal peptide" evidence="5">
    <location>
        <begin position="1"/>
        <end position="28"/>
    </location>
</feature>
<evidence type="ECO:0000256" key="5">
    <source>
        <dbReference type="SAM" id="SignalP"/>
    </source>
</evidence>
<reference evidence="7 8" key="1">
    <citation type="submission" date="2023-12" db="EMBL/GenBank/DDBJ databases">
        <title>Description of an unclassified Opitutus bacterium of Verrucomicrobiota.</title>
        <authorList>
            <person name="Zhang D.-F."/>
        </authorList>
    </citation>
    <scope>NUCLEOTIDE SEQUENCE [LARGE SCALE GENOMIC DNA]</scope>
    <source>
        <strain evidence="7 8">WL0086</strain>
    </source>
</reference>
<keyword evidence="3 4" id="KW-0326">Glycosidase</keyword>
<keyword evidence="5" id="KW-0732">Signal</keyword>
<evidence type="ECO:0000313" key="7">
    <source>
        <dbReference type="EMBL" id="WRQ87230.1"/>
    </source>
</evidence>
<keyword evidence="2 4" id="KW-0378">Hydrolase</keyword>
<feature type="active site" description="Proton donor" evidence="4">
    <location>
        <position position="192"/>
    </location>
</feature>
<evidence type="ECO:0000313" key="8">
    <source>
        <dbReference type="Proteomes" id="UP000738431"/>
    </source>
</evidence>
<dbReference type="Proteomes" id="UP000738431">
    <property type="component" value="Chromosome"/>
</dbReference>
<dbReference type="GO" id="GO:0016787">
    <property type="term" value="F:hydrolase activity"/>
    <property type="evidence" value="ECO:0007669"/>
    <property type="project" value="UniProtKB-KW"/>
</dbReference>
<evidence type="ECO:0000256" key="3">
    <source>
        <dbReference type="ARBA" id="ARBA00023295"/>
    </source>
</evidence>